<feature type="repeat" description="ANK" evidence="3">
    <location>
        <begin position="535"/>
        <end position="572"/>
    </location>
</feature>
<protein>
    <submittedName>
        <fullName evidence="4">Uncharacterized protein</fullName>
    </submittedName>
</protein>
<dbReference type="InterPro" id="IPR002110">
    <property type="entry name" value="Ankyrin_rpt"/>
</dbReference>
<keyword evidence="1" id="KW-0677">Repeat</keyword>
<dbReference type="EMBL" id="KV460214">
    <property type="protein sequence ID" value="OBT98938.1"/>
    <property type="molecule type" value="Genomic_DNA"/>
</dbReference>
<reference evidence="4 5" key="1">
    <citation type="submission" date="2016-03" db="EMBL/GenBank/DDBJ databases">
        <title>Comparative genomics of Pseudogymnoascus destructans, the fungus causing white-nose syndrome of bats.</title>
        <authorList>
            <person name="Palmer J.M."/>
            <person name="Drees K.P."/>
            <person name="Foster J.T."/>
            <person name="Lindner D.L."/>
        </authorList>
    </citation>
    <scope>NUCLEOTIDE SEQUENCE [LARGE SCALE GENOMIC DNA]</scope>
    <source>
        <strain evidence="4 5">UAMH 10579</strain>
    </source>
</reference>
<sequence length="866" mass="93505">MADNDTSHGDADKALASVEKRDVELFRALLDNGLDPTQLNLASGNTLWHHAASSYGGTSFAPGGSTPRMLQELADSGVDSARANDAGRTPLHVLSSVRPDLFDDINMDRPGSLLAFDILLDQLRGTRESVPENVNVFDTDGITLLHLAVATSAYQVRRLLASGADAARPDVQGRTSLHGAVQACDGNIVGLILQALGSRYEMQQVECNLPASSPAIAPANAINARDAQQRTAVYYACLAGSPSIFSLLVEAGADTRCAAEDGSSSTIESSCWHALALFGAERQFSRPKAGTRSGGSPARRIGEMVEYLLETSEPADITSIDKAIELAEATQAAYVLETLCRARSTFLTKHKLHSMHRPSQDAMAAAFPSLLQRVADRNETENPEIPARMRLLRLMELQEYPSAKSLLAQIGPELAAQSNVDLSLIVDLLASNGFADMLWPLKDVIKHQMQRSHESLFFSSVDQSEPNMNVLKMLVQSFELDVNVANSNGIGVLHRLFLNSHDPLGESCNPTWWKSSLALPYLVRHGANINMRDKDGRTPLHLALDRVGHVDFDRSIIGRLVALGADVSAADYRGRTCLCRAAGNIHYADSGLMQHDSGSMGLLTHNITVVKLLLEAGAPITQPTLIEAIRRSDAALLGLLLSLGRADPNTRLRQDQKPHGYWWSGTGYSLGGDAERDPWRYMPPLGLNAVPEQVMYPLHFACLHHNNNHAVISMLLDHGADPNARYENGMTVSHYVMSQRVCSPTMKLLLARFTTENSKNGLETRNPLGMTPLLIASHLAGESSPDDTSHDPSVSMVHTLLDLGADPCVRDNSGLDILLHLGYDNSESRDIGADNGGGDEAASGNGGLKGLAGRVRKLVHVCNSAD</sequence>
<dbReference type="SMART" id="SM00248">
    <property type="entry name" value="ANK"/>
    <property type="match status" value="10"/>
</dbReference>
<dbReference type="InterPro" id="IPR036770">
    <property type="entry name" value="Ankyrin_rpt-contain_sf"/>
</dbReference>
<dbReference type="PROSITE" id="PS50297">
    <property type="entry name" value="ANK_REP_REGION"/>
    <property type="match status" value="1"/>
</dbReference>
<keyword evidence="5" id="KW-1185">Reference proteome</keyword>
<dbReference type="GeneID" id="28835837"/>
<proteinExistence type="predicted"/>
<accession>A0A1B8GSX7</accession>
<dbReference type="RefSeq" id="XP_018132671.1">
    <property type="nucleotide sequence ID" value="XM_018271960.1"/>
</dbReference>
<dbReference type="Proteomes" id="UP000091956">
    <property type="component" value="Unassembled WGS sequence"/>
</dbReference>
<keyword evidence="2 3" id="KW-0040">ANK repeat</keyword>
<name>A0A1B8GSX7_9PEZI</name>
<evidence type="ECO:0000313" key="4">
    <source>
        <dbReference type="EMBL" id="OBT98938.1"/>
    </source>
</evidence>
<dbReference type="AlphaFoldDB" id="A0A1B8GSX7"/>
<evidence type="ECO:0000256" key="2">
    <source>
        <dbReference type="ARBA" id="ARBA00023043"/>
    </source>
</evidence>
<evidence type="ECO:0000256" key="1">
    <source>
        <dbReference type="ARBA" id="ARBA00022737"/>
    </source>
</evidence>
<dbReference type="SUPFAM" id="SSF48403">
    <property type="entry name" value="Ankyrin repeat"/>
    <property type="match status" value="2"/>
</dbReference>
<organism evidence="4 5">
    <name type="scientific">Pseudogymnoascus verrucosus</name>
    <dbReference type="NCBI Taxonomy" id="342668"/>
    <lineage>
        <taxon>Eukaryota</taxon>
        <taxon>Fungi</taxon>
        <taxon>Dikarya</taxon>
        <taxon>Ascomycota</taxon>
        <taxon>Pezizomycotina</taxon>
        <taxon>Leotiomycetes</taxon>
        <taxon>Thelebolales</taxon>
        <taxon>Thelebolaceae</taxon>
        <taxon>Pseudogymnoascus</taxon>
    </lineage>
</organism>
<dbReference type="STRING" id="342668.A0A1B8GSX7"/>
<dbReference type="PROSITE" id="PS50088">
    <property type="entry name" value="ANK_REPEAT"/>
    <property type="match status" value="2"/>
</dbReference>
<evidence type="ECO:0000313" key="5">
    <source>
        <dbReference type="Proteomes" id="UP000091956"/>
    </source>
</evidence>
<dbReference type="Pfam" id="PF00023">
    <property type="entry name" value="Ank"/>
    <property type="match status" value="2"/>
</dbReference>
<reference evidence="5" key="2">
    <citation type="journal article" date="2018" name="Nat. Commun.">
        <title>Extreme sensitivity to ultraviolet light in the fungal pathogen causing white-nose syndrome of bats.</title>
        <authorList>
            <person name="Palmer J.M."/>
            <person name="Drees K.P."/>
            <person name="Foster J.T."/>
            <person name="Lindner D.L."/>
        </authorList>
    </citation>
    <scope>NUCLEOTIDE SEQUENCE [LARGE SCALE GENOMIC DNA]</scope>
    <source>
        <strain evidence="5">UAMH 10579</strain>
    </source>
</reference>
<feature type="repeat" description="ANK" evidence="3">
    <location>
        <begin position="693"/>
        <end position="727"/>
    </location>
</feature>
<dbReference type="PANTHER" id="PTHR24126">
    <property type="entry name" value="ANKYRIN REPEAT, PH AND SEC7 DOMAIN CONTAINING PROTEIN SECG-RELATED"/>
    <property type="match status" value="1"/>
</dbReference>
<evidence type="ECO:0000256" key="3">
    <source>
        <dbReference type="PROSITE-ProRule" id="PRU00023"/>
    </source>
</evidence>
<gene>
    <name evidence="4" type="ORF">VE01_02451</name>
</gene>
<dbReference type="Gene3D" id="1.25.40.20">
    <property type="entry name" value="Ankyrin repeat-containing domain"/>
    <property type="match status" value="4"/>
</dbReference>